<dbReference type="GeneID" id="28732976"/>
<protein>
    <submittedName>
        <fullName evidence="3">Ankyrin and IPT/TIG repeat-containing protein C26H5.05</fullName>
    </submittedName>
</protein>
<feature type="compositionally biased region" description="Low complexity" evidence="1">
    <location>
        <begin position="367"/>
        <end position="379"/>
    </location>
</feature>
<dbReference type="CDD" id="cd00102">
    <property type="entry name" value="IPT"/>
    <property type="match status" value="1"/>
</dbReference>
<dbReference type="InterPro" id="IPR057962">
    <property type="entry name" value="SPT23_MGA2_DBD"/>
</dbReference>
<feature type="domain" description="IPT/TIG" evidence="2">
    <location>
        <begin position="756"/>
        <end position="845"/>
    </location>
</feature>
<evidence type="ECO:0000256" key="1">
    <source>
        <dbReference type="SAM" id="MobiDB-lite"/>
    </source>
</evidence>
<feature type="compositionally biased region" description="Pro residues" evidence="1">
    <location>
        <begin position="667"/>
        <end position="680"/>
    </location>
</feature>
<feature type="compositionally biased region" description="Polar residues" evidence="1">
    <location>
        <begin position="578"/>
        <end position="602"/>
    </location>
</feature>
<feature type="region of interest" description="Disordered" evidence="1">
    <location>
        <begin position="714"/>
        <end position="742"/>
    </location>
</feature>
<feature type="region of interest" description="Disordered" evidence="1">
    <location>
        <begin position="442"/>
        <end position="465"/>
    </location>
</feature>
<dbReference type="SMART" id="SM00429">
    <property type="entry name" value="IPT"/>
    <property type="match status" value="1"/>
</dbReference>
<feature type="compositionally biased region" description="Polar residues" evidence="1">
    <location>
        <begin position="225"/>
        <end position="269"/>
    </location>
</feature>
<dbReference type="Gene3D" id="2.60.40.10">
    <property type="entry name" value="Immunoglobulins"/>
    <property type="match status" value="1"/>
</dbReference>
<reference evidence="3 4" key="1">
    <citation type="submission" date="2015-06" db="EMBL/GenBank/DDBJ databases">
        <title>Draft genome of the ant-associated black yeast Phialophora attae CBS 131958.</title>
        <authorList>
            <person name="Moreno L.F."/>
            <person name="Stielow B.J."/>
            <person name="de Hoog S."/>
            <person name="Vicente V.A."/>
            <person name="Weiss V.A."/>
            <person name="de Vries M."/>
            <person name="Cruz L.M."/>
            <person name="Souza E.M."/>
        </authorList>
    </citation>
    <scope>NUCLEOTIDE SEQUENCE [LARGE SCALE GENOMIC DNA]</scope>
    <source>
        <strain evidence="3 4">CBS 131958</strain>
    </source>
</reference>
<dbReference type="EMBL" id="LFJN01000037">
    <property type="protein sequence ID" value="KPI35672.1"/>
    <property type="molecule type" value="Genomic_DNA"/>
</dbReference>
<proteinExistence type="predicted"/>
<feature type="compositionally biased region" description="Basic and acidic residues" evidence="1">
    <location>
        <begin position="414"/>
        <end position="423"/>
    </location>
</feature>
<evidence type="ECO:0000259" key="2">
    <source>
        <dbReference type="SMART" id="SM00429"/>
    </source>
</evidence>
<evidence type="ECO:0000313" key="4">
    <source>
        <dbReference type="Proteomes" id="UP000038010"/>
    </source>
</evidence>
<name>A0A0N1HI51_9EURO</name>
<feature type="compositionally biased region" description="Polar residues" evidence="1">
    <location>
        <begin position="649"/>
        <end position="664"/>
    </location>
</feature>
<sequence length="932" mass="100678">MTTTQDDDFYLFDGSLAATPNDFDTFLNDAEQEVDTQAVIKPSDLIKKETNNDSPFNTQQNHRGSSSSSSDESVQHRRNDSAVSAASSAFAHNWDTGINGYTMPANQMFNDSPMGGVDGEFEASNRQMATDFDFDTAASTPSGLDAQMSYSPTPQALKRNVNVTRFGKGQQPSPRMTSQRPGFYIANSREASPLNAMLPGPQGQSPWSKHSPSAGLEETFNTINMNGDSPNNPTFSPNMQFNGGFSFEPDSSATPSSLGISSPPSTVPSANDGRPQLIIQPTSLKSRVETQIPITLTLSPMPPGAKRLMLPRNTVSKPKFLIKGEHEPSVETLELHTSLVCTSAMQDNVKMQRALARARGEDLAAYSRPSPDSSASSTSSKDDEDKPLNGGEVRICSGCIQRERKRAGRKKQKKPEEEEAFARDEEKRVVVFNTSQIKDWVEVPREPPEDTASAAPRGHSAPPGSMQVELPMRIACYCRHQNEKLGFQVIFTIKDYRGRVISQGLTNPIMITDDHKTHTAPAVPPTSIPLPNAPAVPGAGVFQTTGETPAPAPKVPKMFKQSFSTTDLNGLQNNFNPNFPMGTSSNPFAISNTTSGTITPRNALSRPASPSGPQGPTAKKRKQSGSGKLPTGLTMTRLDTAPAQPPQQPLSMSAANSPYAQNISAYMPPPQSAFPAPAPMRPLGTGTSPPTPNGIDYINRSFSLENLPRQVMISAPPSRQPSRPGSPGSGRNSFSGPEQTLSGVNNQLMNQTRRAPPLIHKLVPAEGSVTGGTEVTLLGNGFYQGLEVMFGDTEATTTTFWGEKCLNCIAPPALQPGTVSVVFKHEHRNYVQQSPQARPMLFTYTDDRELEMFRLALRTIGKQMSHPTDDPYSAAQQLLQGSQQSMWGAPSGYMGQQRGGGGAPMDTLELENTMVQLLDFMDLRAPTALTSD</sequence>
<feature type="compositionally biased region" description="Low complexity" evidence="1">
    <location>
        <begin position="716"/>
        <end position="737"/>
    </location>
</feature>
<dbReference type="Pfam" id="PF25603">
    <property type="entry name" value="SPT23_MGA2_DBD"/>
    <property type="match status" value="1"/>
</dbReference>
<feature type="region of interest" description="Disordered" evidence="1">
    <location>
        <begin position="360"/>
        <end position="394"/>
    </location>
</feature>
<dbReference type="STRING" id="1664694.A0A0N1HI51"/>
<dbReference type="InterPro" id="IPR014756">
    <property type="entry name" value="Ig_E-set"/>
</dbReference>
<evidence type="ECO:0000313" key="3">
    <source>
        <dbReference type="EMBL" id="KPI35672.1"/>
    </source>
</evidence>
<dbReference type="InterPro" id="IPR013783">
    <property type="entry name" value="Ig-like_fold"/>
</dbReference>
<dbReference type="OrthoDB" id="71307at2759"/>
<feature type="region of interest" description="Disordered" evidence="1">
    <location>
        <begin position="578"/>
        <end position="698"/>
    </location>
</feature>
<comment type="caution">
    <text evidence="3">The sequence shown here is derived from an EMBL/GenBank/DDBJ whole genome shotgun (WGS) entry which is preliminary data.</text>
</comment>
<dbReference type="Proteomes" id="UP000038010">
    <property type="component" value="Unassembled WGS sequence"/>
</dbReference>
<feature type="compositionally biased region" description="Polar residues" evidence="1">
    <location>
        <begin position="52"/>
        <end position="64"/>
    </location>
</feature>
<feature type="region of interest" description="Disordered" evidence="1">
    <location>
        <begin position="34"/>
        <end position="84"/>
    </location>
</feature>
<dbReference type="VEuPathDB" id="FungiDB:AB675_1222"/>
<keyword evidence="4" id="KW-1185">Reference proteome</keyword>
<gene>
    <name evidence="3" type="ORF">AB675_1222</name>
</gene>
<organism evidence="3 4">
    <name type="scientific">Cyphellophora attinorum</name>
    <dbReference type="NCBI Taxonomy" id="1664694"/>
    <lineage>
        <taxon>Eukaryota</taxon>
        <taxon>Fungi</taxon>
        <taxon>Dikarya</taxon>
        <taxon>Ascomycota</taxon>
        <taxon>Pezizomycotina</taxon>
        <taxon>Eurotiomycetes</taxon>
        <taxon>Chaetothyriomycetidae</taxon>
        <taxon>Chaetothyriales</taxon>
        <taxon>Cyphellophoraceae</taxon>
        <taxon>Cyphellophora</taxon>
    </lineage>
</organism>
<dbReference type="Pfam" id="PF01833">
    <property type="entry name" value="TIG"/>
    <property type="match status" value="1"/>
</dbReference>
<dbReference type="InterPro" id="IPR002909">
    <property type="entry name" value="IPT_dom"/>
</dbReference>
<feature type="compositionally biased region" description="Basic residues" evidence="1">
    <location>
        <begin position="404"/>
        <end position="413"/>
    </location>
</feature>
<feature type="region of interest" description="Disordered" evidence="1">
    <location>
        <begin position="225"/>
        <end position="274"/>
    </location>
</feature>
<dbReference type="AlphaFoldDB" id="A0A0N1HI51"/>
<accession>A0A0N1HI51</accession>
<feature type="region of interest" description="Disordered" evidence="1">
    <location>
        <begin position="404"/>
        <end position="423"/>
    </location>
</feature>
<dbReference type="SUPFAM" id="SSF81296">
    <property type="entry name" value="E set domains"/>
    <property type="match status" value="1"/>
</dbReference>
<dbReference type="RefSeq" id="XP_017995635.1">
    <property type="nucleotide sequence ID" value="XM_018141096.1"/>
</dbReference>